<sequence>MTYGSQLRSQVDFVVRRSRLWKIERKNLSAANEIYEPQVNIRQIMYEAKGKHEGVLRIVDEFYGLQITYDRLKPFKKKILWPQNQLMAYKSDLCKFRVIMAALQCIEGENIFAKVGLRLALQVSLCLHTSMPPPLK</sequence>
<evidence type="ECO:0000313" key="1">
    <source>
        <dbReference type="EMBL" id="MCD7453649.1"/>
    </source>
</evidence>
<reference evidence="1 2" key="1">
    <citation type="journal article" date="2021" name="BMC Genomics">
        <title>Datura genome reveals duplications of psychoactive alkaloid biosynthetic genes and high mutation rate following tissue culture.</title>
        <authorList>
            <person name="Rajewski A."/>
            <person name="Carter-House D."/>
            <person name="Stajich J."/>
            <person name="Litt A."/>
        </authorList>
    </citation>
    <scope>NUCLEOTIDE SEQUENCE [LARGE SCALE GENOMIC DNA]</scope>
    <source>
        <strain evidence="1">AR-01</strain>
    </source>
</reference>
<protein>
    <submittedName>
        <fullName evidence="1">Uncharacterized protein</fullName>
    </submittedName>
</protein>
<accession>A0ABS8S3Q5</accession>
<gene>
    <name evidence="1" type="ORF">HAX54_021745</name>
</gene>
<dbReference type="EMBL" id="JACEIK010000261">
    <property type="protein sequence ID" value="MCD7453649.1"/>
    <property type="molecule type" value="Genomic_DNA"/>
</dbReference>
<name>A0ABS8S3Q5_DATST</name>
<organism evidence="1 2">
    <name type="scientific">Datura stramonium</name>
    <name type="common">Jimsonweed</name>
    <name type="synonym">Common thornapple</name>
    <dbReference type="NCBI Taxonomy" id="4076"/>
    <lineage>
        <taxon>Eukaryota</taxon>
        <taxon>Viridiplantae</taxon>
        <taxon>Streptophyta</taxon>
        <taxon>Embryophyta</taxon>
        <taxon>Tracheophyta</taxon>
        <taxon>Spermatophyta</taxon>
        <taxon>Magnoliopsida</taxon>
        <taxon>eudicotyledons</taxon>
        <taxon>Gunneridae</taxon>
        <taxon>Pentapetalae</taxon>
        <taxon>asterids</taxon>
        <taxon>lamiids</taxon>
        <taxon>Solanales</taxon>
        <taxon>Solanaceae</taxon>
        <taxon>Solanoideae</taxon>
        <taxon>Datureae</taxon>
        <taxon>Datura</taxon>
    </lineage>
</organism>
<dbReference type="Proteomes" id="UP000823775">
    <property type="component" value="Unassembled WGS sequence"/>
</dbReference>
<proteinExistence type="predicted"/>
<comment type="caution">
    <text evidence="1">The sequence shown here is derived from an EMBL/GenBank/DDBJ whole genome shotgun (WGS) entry which is preliminary data.</text>
</comment>
<keyword evidence="2" id="KW-1185">Reference proteome</keyword>
<evidence type="ECO:0000313" key="2">
    <source>
        <dbReference type="Proteomes" id="UP000823775"/>
    </source>
</evidence>